<proteinExistence type="predicted"/>
<sequence>MVNFKDPATIAQDYVAVVKLWHFMDGVLIWEVLSTLDYEWDVIRGHRPYRWTIWAYSLARLSTLMAVILNIVGFNYTSEMNCQAWATFLALFSYLAFVSSSLLIMLRVIAIWNKAKIIFAIAMGIWLVDNALFIYAVARLRAIWSAETNACSLFNIDSSTPAIIGSLVSDLALLFIMLIGLLRLRRKGGSAFALGRTLWKQGLIWLLVATVAEVPSTVFLILNLNEALNLISQDGGMIIVTIAATRLYRSLTNIYSSDMSHESPRGTGRSQSELQDQPGPIPLNRMEVSVRTECNQFSTSQTRSSTYISTDTQGHSSYKVHKVSLDVGDVESGVEK</sequence>
<keyword evidence="4" id="KW-1185">Reference proteome</keyword>
<keyword evidence="2" id="KW-0812">Transmembrane</keyword>
<dbReference type="AlphaFoldDB" id="A0A9P5N7M1"/>
<feature type="region of interest" description="Disordered" evidence="1">
    <location>
        <begin position="258"/>
        <end position="316"/>
    </location>
</feature>
<evidence type="ECO:0000256" key="2">
    <source>
        <dbReference type="SAM" id="Phobius"/>
    </source>
</evidence>
<comment type="caution">
    <text evidence="3">The sequence shown here is derived from an EMBL/GenBank/DDBJ whole genome shotgun (WGS) entry which is preliminary data.</text>
</comment>
<protein>
    <submittedName>
        <fullName evidence="3">Uncharacterized protein</fullName>
    </submittedName>
</protein>
<evidence type="ECO:0000256" key="1">
    <source>
        <dbReference type="SAM" id="MobiDB-lite"/>
    </source>
</evidence>
<feature type="transmembrane region" description="Helical" evidence="2">
    <location>
        <begin position="117"/>
        <end position="138"/>
    </location>
</feature>
<reference evidence="3" key="2">
    <citation type="journal article" date="2020" name="Nat. Commun.">
        <title>Large-scale genome sequencing of mycorrhizal fungi provides insights into the early evolution of symbiotic traits.</title>
        <authorList>
            <person name="Miyauchi S."/>
            <person name="Kiss E."/>
            <person name="Kuo A."/>
            <person name="Drula E."/>
            <person name="Kohler A."/>
            <person name="Sanchez-Garcia M."/>
            <person name="Morin E."/>
            <person name="Andreopoulos B."/>
            <person name="Barry K.W."/>
            <person name="Bonito G."/>
            <person name="Buee M."/>
            <person name="Carver A."/>
            <person name="Chen C."/>
            <person name="Cichocki N."/>
            <person name="Clum A."/>
            <person name="Culley D."/>
            <person name="Crous P.W."/>
            <person name="Fauchery L."/>
            <person name="Girlanda M."/>
            <person name="Hayes R.D."/>
            <person name="Keri Z."/>
            <person name="LaButti K."/>
            <person name="Lipzen A."/>
            <person name="Lombard V."/>
            <person name="Magnuson J."/>
            <person name="Maillard F."/>
            <person name="Murat C."/>
            <person name="Nolan M."/>
            <person name="Ohm R.A."/>
            <person name="Pangilinan J."/>
            <person name="Pereira M.F."/>
            <person name="Perotto S."/>
            <person name="Peter M."/>
            <person name="Pfister S."/>
            <person name="Riley R."/>
            <person name="Sitrit Y."/>
            <person name="Stielow J.B."/>
            <person name="Szollosi G."/>
            <person name="Zifcakova L."/>
            <person name="Stursova M."/>
            <person name="Spatafora J.W."/>
            <person name="Tedersoo L."/>
            <person name="Vaario L.M."/>
            <person name="Yamada A."/>
            <person name="Yan M."/>
            <person name="Wang P."/>
            <person name="Xu J."/>
            <person name="Bruns T."/>
            <person name="Baldrian P."/>
            <person name="Vilgalys R."/>
            <person name="Dunand C."/>
            <person name="Henrissat B."/>
            <person name="Grigoriev I.V."/>
            <person name="Hibbett D."/>
            <person name="Nagy L.G."/>
            <person name="Martin F.M."/>
        </authorList>
    </citation>
    <scope>NUCLEOTIDE SEQUENCE</scope>
    <source>
        <strain evidence="3">Prilba</strain>
    </source>
</reference>
<feature type="transmembrane region" description="Helical" evidence="2">
    <location>
        <begin position="203"/>
        <end position="224"/>
    </location>
</feature>
<evidence type="ECO:0000313" key="4">
    <source>
        <dbReference type="Proteomes" id="UP000759537"/>
    </source>
</evidence>
<feature type="transmembrane region" description="Helical" evidence="2">
    <location>
        <begin position="53"/>
        <end position="72"/>
    </location>
</feature>
<name>A0A9P5N7M1_9AGAM</name>
<organism evidence="3 4">
    <name type="scientific">Russula ochroleuca</name>
    <dbReference type="NCBI Taxonomy" id="152965"/>
    <lineage>
        <taxon>Eukaryota</taxon>
        <taxon>Fungi</taxon>
        <taxon>Dikarya</taxon>
        <taxon>Basidiomycota</taxon>
        <taxon>Agaricomycotina</taxon>
        <taxon>Agaricomycetes</taxon>
        <taxon>Russulales</taxon>
        <taxon>Russulaceae</taxon>
        <taxon>Russula</taxon>
    </lineage>
</organism>
<keyword evidence="2" id="KW-0472">Membrane</keyword>
<reference evidence="3" key="1">
    <citation type="submission" date="2019-10" db="EMBL/GenBank/DDBJ databases">
        <authorList>
            <consortium name="DOE Joint Genome Institute"/>
            <person name="Kuo A."/>
            <person name="Miyauchi S."/>
            <person name="Kiss E."/>
            <person name="Drula E."/>
            <person name="Kohler A."/>
            <person name="Sanchez-Garcia M."/>
            <person name="Andreopoulos B."/>
            <person name="Barry K.W."/>
            <person name="Bonito G."/>
            <person name="Buee M."/>
            <person name="Carver A."/>
            <person name="Chen C."/>
            <person name="Cichocki N."/>
            <person name="Clum A."/>
            <person name="Culley D."/>
            <person name="Crous P.W."/>
            <person name="Fauchery L."/>
            <person name="Girlanda M."/>
            <person name="Hayes R."/>
            <person name="Keri Z."/>
            <person name="LaButti K."/>
            <person name="Lipzen A."/>
            <person name="Lombard V."/>
            <person name="Magnuson J."/>
            <person name="Maillard F."/>
            <person name="Morin E."/>
            <person name="Murat C."/>
            <person name="Nolan M."/>
            <person name="Ohm R."/>
            <person name="Pangilinan J."/>
            <person name="Pereira M."/>
            <person name="Perotto S."/>
            <person name="Peter M."/>
            <person name="Riley R."/>
            <person name="Sitrit Y."/>
            <person name="Stielow B."/>
            <person name="Szollosi G."/>
            <person name="Zifcakova L."/>
            <person name="Stursova M."/>
            <person name="Spatafora J.W."/>
            <person name="Tedersoo L."/>
            <person name="Vaario L.-M."/>
            <person name="Yamada A."/>
            <person name="Yan M."/>
            <person name="Wang P."/>
            <person name="Xu J."/>
            <person name="Bruns T."/>
            <person name="Baldrian P."/>
            <person name="Vilgalys R."/>
            <person name="Henrissat B."/>
            <person name="Grigoriev I.V."/>
            <person name="Hibbett D."/>
            <person name="Nagy L.G."/>
            <person name="Martin F.M."/>
        </authorList>
    </citation>
    <scope>NUCLEOTIDE SEQUENCE</scope>
    <source>
        <strain evidence="3">Prilba</strain>
    </source>
</reference>
<dbReference type="EMBL" id="WHVB01000001">
    <property type="protein sequence ID" value="KAF8487394.1"/>
    <property type="molecule type" value="Genomic_DNA"/>
</dbReference>
<feature type="compositionally biased region" description="Polar residues" evidence="1">
    <location>
        <begin position="292"/>
        <end position="316"/>
    </location>
</feature>
<feature type="transmembrane region" description="Helical" evidence="2">
    <location>
        <begin position="84"/>
        <end position="105"/>
    </location>
</feature>
<keyword evidence="2" id="KW-1133">Transmembrane helix</keyword>
<dbReference type="OrthoDB" id="3197626at2759"/>
<gene>
    <name evidence="3" type="ORF">DFH94DRAFT_25715</name>
</gene>
<dbReference type="Proteomes" id="UP000759537">
    <property type="component" value="Unassembled WGS sequence"/>
</dbReference>
<accession>A0A9P5N7M1</accession>
<feature type="transmembrane region" description="Helical" evidence="2">
    <location>
        <begin position="162"/>
        <end position="182"/>
    </location>
</feature>
<evidence type="ECO:0000313" key="3">
    <source>
        <dbReference type="EMBL" id="KAF8487394.1"/>
    </source>
</evidence>